<name>A0AAD9J746_9ANNE</name>
<comment type="caution">
    <text evidence="3">The sequence shown here is derived from an EMBL/GenBank/DDBJ whole genome shotgun (WGS) entry which is preliminary data.</text>
</comment>
<feature type="domain" description="C2" evidence="2">
    <location>
        <begin position="165"/>
        <end position="283"/>
    </location>
</feature>
<dbReference type="InterPro" id="IPR035892">
    <property type="entry name" value="C2_domain_sf"/>
</dbReference>
<organism evidence="3 4">
    <name type="scientific">Paralvinella palmiformis</name>
    <dbReference type="NCBI Taxonomy" id="53620"/>
    <lineage>
        <taxon>Eukaryota</taxon>
        <taxon>Metazoa</taxon>
        <taxon>Spiralia</taxon>
        <taxon>Lophotrochozoa</taxon>
        <taxon>Annelida</taxon>
        <taxon>Polychaeta</taxon>
        <taxon>Sedentaria</taxon>
        <taxon>Canalipalpata</taxon>
        <taxon>Terebellida</taxon>
        <taxon>Terebelliformia</taxon>
        <taxon>Alvinellidae</taxon>
        <taxon>Paralvinella</taxon>
    </lineage>
</organism>
<dbReference type="InterPro" id="IPR043541">
    <property type="entry name" value="SYT14/14L/16"/>
</dbReference>
<evidence type="ECO:0000313" key="4">
    <source>
        <dbReference type="Proteomes" id="UP001208570"/>
    </source>
</evidence>
<dbReference type="FunFam" id="2.60.40.150:FF:000062">
    <property type="entry name" value="synaptotagmin-14 isoform X1"/>
    <property type="match status" value="1"/>
</dbReference>
<dbReference type="InterPro" id="IPR000008">
    <property type="entry name" value="C2_dom"/>
</dbReference>
<feature type="region of interest" description="Disordered" evidence="1">
    <location>
        <begin position="287"/>
        <end position="317"/>
    </location>
</feature>
<dbReference type="PANTHER" id="PTHR46129">
    <property type="entry name" value="SYNAPTOTAGMIN 14, ISOFORM D"/>
    <property type="match status" value="1"/>
</dbReference>
<feature type="compositionally biased region" description="Basic and acidic residues" evidence="1">
    <location>
        <begin position="103"/>
        <end position="126"/>
    </location>
</feature>
<feature type="region of interest" description="Disordered" evidence="1">
    <location>
        <begin position="1"/>
        <end position="140"/>
    </location>
</feature>
<dbReference type="Gene3D" id="2.60.40.150">
    <property type="entry name" value="C2 domain"/>
    <property type="match status" value="2"/>
</dbReference>
<dbReference type="PANTHER" id="PTHR46129:SF2">
    <property type="entry name" value="SYNAPTOTAGMIN 14, ISOFORM D"/>
    <property type="match status" value="1"/>
</dbReference>
<dbReference type="CDD" id="cd08408">
    <property type="entry name" value="C2B_Synaptotagmin-14_16"/>
    <property type="match status" value="1"/>
</dbReference>
<gene>
    <name evidence="3" type="ORF">LSH36_557g01032</name>
</gene>
<keyword evidence="4" id="KW-1185">Reference proteome</keyword>
<proteinExistence type="predicted"/>
<dbReference type="Proteomes" id="UP001208570">
    <property type="component" value="Unassembled WGS sequence"/>
</dbReference>
<feature type="domain" description="C2" evidence="2">
    <location>
        <begin position="319"/>
        <end position="454"/>
    </location>
</feature>
<evidence type="ECO:0000313" key="3">
    <source>
        <dbReference type="EMBL" id="KAK2147358.1"/>
    </source>
</evidence>
<feature type="compositionally biased region" description="Basic and acidic residues" evidence="1">
    <location>
        <begin position="21"/>
        <end position="31"/>
    </location>
</feature>
<sequence>MVLWCLDKSRNQKIPGHHHHESHESPPDQQDHLMSLVEKGGKDGTPVLMDTDAEQKDSDGSSHSGANGGSLKPGTSTSGEAVGGASTGSERHTGGAITPSSTSDKHGTYENEAFSKDQEVSHERRSPTSTEQALSNFGDGSVSLGDEHLFDVSDLQDREPALISKCGNLEVTFDYDSNSSCMNITVHRAVDIPTKDRGGANNTQVRLLLLPTKKTRQKTRVKQGENPEYMETFAFKVPSEEVGSMGVRFRLYGCERMRRERMIGEVIIGFASLNTELPTTHMLTLEPRSNLSHGDSKMDVSSLSRSDSASSTQSMQHGGMPELLIGLAYNGTTGRLSVEVIKGSNFKNMAMNRAPDTYVKLTLMSPNGQEIARSKTSIRRGQPNPLYKETFMFQVALFQLPDVTLMVSVYNKRSMKRKEMIGWFSLGYSSSGEEEVSHWNDMRESKGEPVCRWHVLLEA</sequence>
<dbReference type="CDD" id="cd08389">
    <property type="entry name" value="C2A_Synaptotagmin-14_16"/>
    <property type="match status" value="1"/>
</dbReference>
<dbReference type="Pfam" id="PF00168">
    <property type="entry name" value="C2"/>
    <property type="match status" value="2"/>
</dbReference>
<dbReference type="SMART" id="SM00239">
    <property type="entry name" value="C2"/>
    <property type="match status" value="2"/>
</dbReference>
<feature type="compositionally biased region" description="Low complexity" evidence="1">
    <location>
        <begin position="299"/>
        <end position="314"/>
    </location>
</feature>
<evidence type="ECO:0000256" key="1">
    <source>
        <dbReference type="SAM" id="MobiDB-lite"/>
    </source>
</evidence>
<dbReference type="EMBL" id="JAODUP010000557">
    <property type="protein sequence ID" value="KAK2147358.1"/>
    <property type="molecule type" value="Genomic_DNA"/>
</dbReference>
<dbReference type="GO" id="GO:0005543">
    <property type="term" value="F:phospholipid binding"/>
    <property type="evidence" value="ECO:0007669"/>
    <property type="project" value="TreeGrafter"/>
</dbReference>
<evidence type="ECO:0000259" key="2">
    <source>
        <dbReference type="PROSITE" id="PS50004"/>
    </source>
</evidence>
<dbReference type="AlphaFoldDB" id="A0AAD9J746"/>
<protein>
    <recommendedName>
        <fullName evidence="2">C2 domain-containing protein</fullName>
    </recommendedName>
</protein>
<reference evidence="3" key="1">
    <citation type="journal article" date="2023" name="Mol. Biol. Evol.">
        <title>Third-Generation Sequencing Reveals the Adaptive Role of the Epigenome in Three Deep-Sea Polychaetes.</title>
        <authorList>
            <person name="Perez M."/>
            <person name="Aroh O."/>
            <person name="Sun Y."/>
            <person name="Lan Y."/>
            <person name="Juniper S.K."/>
            <person name="Young C.R."/>
            <person name="Angers B."/>
            <person name="Qian P.Y."/>
        </authorList>
    </citation>
    <scope>NUCLEOTIDE SEQUENCE</scope>
    <source>
        <strain evidence="3">P08H-3</strain>
    </source>
</reference>
<dbReference type="SUPFAM" id="SSF49562">
    <property type="entry name" value="C2 domain (Calcium/lipid-binding domain, CaLB)"/>
    <property type="match status" value="2"/>
</dbReference>
<dbReference type="PROSITE" id="PS50004">
    <property type="entry name" value="C2"/>
    <property type="match status" value="2"/>
</dbReference>
<accession>A0AAD9J746</accession>